<proteinExistence type="predicted"/>
<comment type="caution">
    <text evidence="1">The sequence shown here is derived from an EMBL/GenBank/DDBJ whole genome shotgun (WGS) entry which is preliminary data.</text>
</comment>
<sequence length="299" mass="32926">MSVKAMSVKAEAGLSLLSAALSSDEHGHEAGDQGPRSGRGFAAWRSEQNNEEDIPAIKAAALTGDGVGRHSSEAHGHKAGVFKDVAYCKDWPVSILALEESVGTRGRRAAKTSQTLNFSKQLDSFQITFTDGVDILHKVTVSEDSGDFQILLKVPDLVKSSTMLSSEHKRLKWYYSGTMYSKIITHLPANCTVAECKFRFEPSTFIHNHGIHITVVGYELLDQTDEFWGPLRQEFQEGRAEALRLLEPGLVEELNASIRARKKQPLAVAITKSGEAIRVTKNTGFTTRYNLALSYSMLK</sequence>
<evidence type="ECO:0000313" key="2">
    <source>
        <dbReference type="EMBL" id="CAE8684930.1"/>
    </source>
</evidence>
<dbReference type="AlphaFoldDB" id="A0A813E8D5"/>
<gene>
    <name evidence="1" type="ORF">PGLA1383_LOCUS16678</name>
    <name evidence="2" type="ORF">PGLA2088_LOCUS24202</name>
</gene>
<evidence type="ECO:0000313" key="1">
    <source>
        <dbReference type="EMBL" id="CAE8598267.1"/>
    </source>
</evidence>
<dbReference type="EMBL" id="CAJNNV010010155">
    <property type="protein sequence ID" value="CAE8598267.1"/>
    <property type="molecule type" value="Genomic_DNA"/>
</dbReference>
<dbReference type="EMBL" id="CAJNNW010026386">
    <property type="protein sequence ID" value="CAE8684930.1"/>
    <property type="molecule type" value="Genomic_DNA"/>
</dbReference>
<dbReference type="Proteomes" id="UP000654075">
    <property type="component" value="Unassembled WGS sequence"/>
</dbReference>
<keyword evidence="3" id="KW-1185">Reference proteome</keyword>
<dbReference type="Proteomes" id="UP000626109">
    <property type="component" value="Unassembled WGS sequence"/>
</dbReference>
<evidence type="ECO:0000313" key="3">
    <source>
        <dbReference type="Proteomes" id="UP000654075"/>
    </source>
</evidence>
<accession>A0A813E8D5</accession>
<protein>
    <submittedName>
        <fullName evidence="1">Uncharacterized protein</fullName>
    </submittedName>
</protein>
<organism evidence="1 3">
    <name type="scientific">Polarella glacialis</name>
    <name type="common">Dinoflagellate</name>
    <dbReference type="NCBI Taxonomy" id="89957"/>
    <lineage>
        <taxon>Eukaryota</taxon>
        <taxon>Sar</taxon>
        <taxon>Alveolata</taxon>
        <taxon>Dinophyceae</taxon>
        <taxon>Suessiales</taxon>
        <taxon>Suessiaceae</taxon>
        <taxon>Polarella</taxon>
    </lineage>
</organism>
<name>A0A813E8D5_POLGL</name>
<reference evidence="1" key="1">
    <citation type="submission" date="2021-02" db="EMBL/GenBank/DDBJ databases">
        <authorList>
            <person name="Dougan E. K."/>
            <person name="Rhodes N."/>
            <person name="Thang M."/>
            <person name="Chan C."/>
        </authorList>
    </citation>
    <scope>NUCLEOTIDE SEQUENCE</scope>
</reference>